<comment type="caution">
    <text evidence="1">The sequence shown here is derived from an EMBL/GenBank/DDBJ whole genome shotgun (WGS) entry which is preliminary data.</text>
</comment>
<dbReference type="VEuPathDB" id="VectorBase:HLOH_055360"/>
<accession>A0A9J6GV05</accession>
<name>A0A9J6GV05_HAELO</name>
<sequence>MQELYELANPAEANADHVARVCRQCHTQFRAYFRGGRFLNLEALEQEARIVQADLLTELRYRLPRRPGESLEPGCAWTGASVPSTHQADAIAVREETTVGNSASLRTLDEYCYEQRRRSGLDDHRSAPQQNCGFRVQGIANSGHRNSSEGNNAGVRRGQQEETARLCWFCRKPGHFSLLCTENMRTT</sequence>
<keyword evidence="2" id="KW-1185">Reference proteome</keyword>
<gene>
    <name evidence="1" type="ORF">HPB48_014499</name>
</gene>
<organism evidence="1 2">
    <name type="scientific">Haemaphysalis longicornis</name>
    <name type="common">Bush tick</name>
    <dbReference type="NCBI Taxonomy" id="44386"/>
    <lineage>
        <taxon>Eukaryota</taxon>
        <taxon>Metazoa</taxon>
        <taxon>Ecdysozoa</taxon>
        <taxon>Arthropoda</taxon>
        <taxon>Chelicerata</taxon>
        <taxon>Arachnida</taxon>
        <taxon>Acari</taxon>
        <taxon>Parasitiformes</taxon>
        <taxon>Ixodida</taxon>
        <taxon>Ixodoidea</taxon>
        <taxon>Ixodidae</taxon>
        <taxon>Haemaphysalinae</taxon>
        <taxon>Haemaphysalis</taxon>
    </lineage>
</organism>
<proteinExistence type="predicted"/>
<evidence type="ECO:0000313" key="2">
    <source>
        <dbReference type="Proteomes" id="UP000821853"/>
    </source>
</evidence>
<dbReference type="AlphaFoldDB" id="A0A9J6GV05"/>
<evidence type="ECO:0000313" key="1">
    <source>
        <dbReference type="EMBL" id="KAH9379035.1"/>
    </source>
</evidence>
<dbReference type="EMBL" id="JABSTR010000009">
    <property type="protein sequence ID" value="KAH9379035.1"/>
    <property type="molecule type" value="Genomic_DNA"/>
</dbReference>
<reference evidence="1 2" key="1">
    <citation type="journal article" date="2020" name="Cell">
        <title>Large-Scale Comparative Analyses of Tick Genomes Elucidate Their Genetic Diversity and Vector Capacities.</title>
        <authorList>
            <consortium name="Tick Genome and Microbiome Consortium (TIGMIC)"/>
            <person name="Jia N."/>
            <person name="Wang J."/>
            <person name="Shi W."/>
            <person name="Du L."/>
            <person name="Sun Y."/>
            <person name="Zhan W."/>
            <person name="Jiang J.F."/>
            <person name="Wang Q."/>
            <person name="Zhang B."/>
            <person name="Ji P."/>
            <person name="Bell-Sakyi L."/>
            <person name="Cui X.M."/>
            <person name="Yuan T.T."/>
            <person name="Jiang B.G."/>
            <person name="Yang W.F."/>
            <person name="Lam T.T."/>
            <person name="Chang Q.C."/>
            <person name="Ding S.J."/>
            <person name="Wang X.J."/>
            <person name="Zhu J.G."/>
            <person name="Ruan X.D."/>
            <person name="Zhao L."/>
            <person name="Wei J.T."/>
            <person name="Ye R.Z."/>
            <person name="Que T.C."/>
            <person name="Du C.H."/>
            <person name="Zhou Y.H."/>
            <person name="Cheng J.X."/>
            <person name="Dai P.F."/>
            <person name="Guo W.B."/>
            <person name="Han X.H."/>
            <person name="Huang E.J."/>
            <person name="Li L.F."/>
            <person name="Wei W."/>
            <person name="Gao Y.C."/>
            <person name="Liu J.Z."/>
            <person name="Shao H.Z."/>
            <person name="Wang X."/>
            <person name="Wang C.C."/>
            <person name="Yang T.C."/>
            <person name="Huo Q.B."/>
            <person name="Li W."/>
            <person name="Chen H.Y."/>
            <person name="Chen S.E."/>
            <person name="Zhou L.G."/>
            <person name="Ni X.B."/>
            <person name="Tian J.H."/>
            <person name="Sheng Y."/>
            <person name="Liu T."/>
            <person name="Pan Y.S."/>
            <person name="Xia L.Y."/>
            <person name="Li J."/>
            <person name="Zhao F."/>
            <person name="Cao W.C."/>
        </authorList>
    </citation>
    <scope>NUCLEOTIDE SEQUENCE [LARGE SCALE GENOMIC DNA]</scope>
    <source>
        <strain evidence="1">HaeL-2018</strain>
    </source>
</reference>
<dbReference type="Proteomes" id="UP000821853">
    <property type="component" value="Unassembled WGS sequence"/>
</dbReference>
<protein>
    <submittedName>
        <fullName evidence="1">Uncharacterized protein</fullName>
    </submittedName>
</protein>